<accession>A0AAY4BMK8</accession>
<reference evidence="2" key="1">
    <citation type="submission" date="2025-08" db="UniProtKB">
        <authorList>
            <consortium name="Ensembl"/>
        </authorList>
    </citation>
    <scope>IDENTIFICATION</scope>
</reference>
<dbReference type="PANTHER" id="PTHR11505">
    <property type="entry name" value="L1 TRANSPOSABLE ELEMENT-RELATED"/>
    <property type="match status" value="1"/>
</dbReference>
<evidence type="ECO:0000313" key="2">
    <source>
        <dbReference type="Ensembl" id="ENSDCDP00010022145.1"/>
    </source>
</evidence>
<evidence type="ECO:0000256" key="1">
    <source>
        <dbReference type="SAM" id="Coils"/>
    </source>
</evidence>
<dbReference type="AlphaFoldDB" id="A0AAY4BMK8"/>
<dbReference type="SUPFAM" id="SSF57997">
    <property type="entry name" value="Tropomyosin"/>
    <property type="match status" value="1"/>
</dbReference>
<proteinExistence type="predicted"/>
<protein>
    <recommendedName>
        <fullName evidence="4">L1 transposable element RRM domain-containing protein</fullName>
    </recommendedName>
</protein>
<dbReference type="FunFam" id="3.30.70.1820:FF:000004">
    <property type="entry name" value="Uncharacterized protein"/>
    <property type="match status" value="1"/>
</dbReference>
<sequence>KNDKKFTRLEATLNSITTRLEDNTKRITEAESRVSHTEDEVAELRNKIAALEKAVQSLSEKAEDAENRSRRDNIRIVGLKEGAEDGRPVEFFQTFLPKLLGIETKHDAVKIDRAHRTLGPLKPNRTRPVVIKLHNYTDKTKILAAAKKKGHLTYEGSNIFITQDLSVRVREARRAFNNVCGQLIQRGVRFAMRYPANLRFNLNGSDYSFHCAQDAQTFLSRLD</sequence>
<dbReference type="Proteomes" id="UP000694580">
    <property type="component" value="Unplaced"/>
</dbReference>
<dbReference type="Gene3D" id="1.20.5.340">
    <property type="match status" value="1"/>
</dbReference>
<organism evidence="2 3">
    <name type="scientific">Denticeps clupeoides</name>
    <name type="common">denticle herring</name>
    <dbReference type="NCBI Taxonomy" id="299321"/>
    <lineage>
        <taxon>Eukaryota</taxon>
        <taxon>Metazoa</taxon>
        <taxon>Chordata</taxon>
        <taxon>Craniata</taxon>
        <taxon>Vertebrata</taxon>
        <taxon>Euteleostomi</taxon>
        <taxon>Actinopterygii</taxon>
        <taxon>Neopterygii</taxon>
        <taxon>Teleostei</taxon>
        <taxon>Clupei</taxon>
        <taxon>Clupeiformes</taxon>
        <taxon>Denticipitoidei</taxon>
        <taxon>Denticipitidae</taxon>
        <taxon>Denticeps</taxon>
    </lineage>
</organism>
<dbReference type="Gene3D" id="3.30.70.1820">
    <property type="entry name" value="L1 transposable element, RRM domain"/>
    <property type="match status" value="1"/>
</dbReference>
<dbReference type="Ensembl" id="ENSDCDT00010025642.1">
    <property type="protein sequence ID" value="ENSDCDP00010022145.1"/>
    <property type="gene ID" value="ENSDCDG00010012235.1"/>
</dbReference>
<feature type="coiled-coil region" evidence="1">
    <location>
        <begin position="20"/>
        <end position="75"/>
    </location>
</feature>
<dbReference type="GeneTree" id="ENSGT00940000171721"/>
<evidence type="ECO:0008006" key="4">
    <source>
        <dbReference type="Google" id="ProtNLM"/>
    </source>
</evidence>
<keyword evidence="3" id="KW-1185">Reference proteome</keyword>
<dbReference type="InterPro" id="IPR004244">
    <property type="entry name" value="Transposase_22"/>
</dbReference>
<evidence type="ECO:0000313" key="3">
    <source>
        <dbReference type="Proteomes" id="UP000694580"/>
    </source>
</evidence>
<name>A0AAY4BMK8_9TELE</name>
<reference evidence="2" key="2">
    <citation type="submission" date="2025-09" db="UniProtKB">
        <authorList>
            <consortium name="Ensembl"/>
        </authorList>
    </citation>
    <scope>IDENTIFICATION</scope>
</reference>
<keyword evidence="1" id="KW-0175">Coiled coil</keyword>